<sequence length="61" mass="7694">MFWVVFLYLFLHQLFQFFPSVFHPHFLPFQLQDYSELVQHFFLFPFFSSLLRHDLRLIKIK</sequence>
<keyword evidence="2" id="KW-1185">Reference proteome</keyword>
<name>A0ACB0Y7Y2_MELEN</name>
<gene>
    <name evidence="1" type="ORF">MENTE1834_LOCUS8974</name>
</gene>
<organism evidence="1 2">
    <name type="scientific">Meloidogyne enterolobii</name>
    <name type="common">Root-knot nematode worm</name>
    <name type="synonym">Meloidogyne mayaguensis</name>
    <dbReference type="NCBI Taxonomy" id="390850"/>
    <lineage>
        <taxon>Eukaryota</taxon>
        <taxon>Metazoa</taxon>
        <taxon>Ecdysozoa</taxon>
        <taxon>Nematoda</taxon>
        <taxon>Chromadorea</taxon>
        <taxon>Rhabditida</taxon>
        <taxon>Tylenchina</taxon>
        <taxon>Tylenchomorpha</taxon>
        <taxon>Tylenchoidea</taxon>
        <taxon>Meloidogynidae</taxon>
        <taxon>Meloidogyninae</taxon>
        <taxon>Meloidogyne</taxon>
    </lineage>
</organism>
<protein>
    <submittedName>
        <fullName evidence="1">Uncharacterized protein</fullName>
    </submittedName>
</protein>
<reference evidence="1" key="1">
    <citation type="submission" date="2023-11" db="EMBL/GenBank/DDBJ databases">
        <authorList>
            <person name="Poullet M."/>
        </authorList>
    </citation>
    <scope>NUCLEOTIDE SEQUENCE</scope>
    <source>
        <strain evidence="1">E1834</strain>
    </source>
</reference>
<accession>A0ACB0Y7Y2</accession>
<evidence type="ECO:0000313" key="1">
    <source>
        <dbReference type="EMBL" id="CAK5036254.1"/>
    </source>
</evidence>
<proteinExistence type="predicted"/>
<comment type="caution">
    <text evidence="1">The sequence shown here is derived from an EMBL/GenBank/DDBJ whole genome shotgun (WGS) entry which is preliminary data.</text>
</comment>
<evidence type="ECO:0000313" key="2">
    <source>
        <dbReference type="Proteomes" id="UP001497535"/>
    </source>
</evidence>
<dbReference type="EMBL" id="CAVMJV010000008">
    <property type="protein sequence ID" value="CAK5036254.1"/>
    <property type="molecule type" value="Genomic_DNA"/>
</dbReference>
<dbReference type="Proteomes" id="UP001497535">
    <property type="component" value="Unassembled WGS sequence"/>
</dbReference>